<sequence>MTTPTISLMLPPCLPPHPSTTLTMSFRRRPQTRARPPKSTHTHGTYASPITLSSSPSTPSTATLQADTPIHVPPAPSDLIPVPTPLPYNILIGLRAPLFVNRAADPTTLLPELLRLAALRPQVLDYTYVGAHIPSNPVVFLCIQDFYGRGRSSVGFFSPMVEESWWEEWGDGAAEMFFTECSDAELAASEVMVAQIGEDWGKRGGGEAERVEAGSQGRGGARWDYRRLQRVVETFWHARLDEALVTRRPWMCGDV</sequence>
<dbReference type="AlphaFoldDB" id="A0A6A6QEJ5"/>
<name>A0A6A6QEJ5_9PEZI</name>
<evidence type="ECO:0000256" key="1">
    <source>
        <dbReference type="SAM" id="MobiDB-lite"/>
    </source>
</evidence>
<feature type="compositionally biased region" description="Basic residues" evidence="1">
    <location>
        <begin position="26"/>
        <end position="41"/>
    </location>
</feature>
<feature type="compositionally biased region" description="Low complexity" evidence="1">
    <location>
        <begin position="47"/>
        <end position="64"/>
    </location>
</feature>
<feature type="region of interest" description="Disordered" evidence="1">
    <location>
        <begin position="1"/>
        <end position="70"/>
    </location>
</feature>
<gene>
    <name evidence="2" type="ORF">BU16DRAFT_596501</name>
</gene>
<dbReference type="EMBL" id="MU004197">
    <property type="protein sequence ID" value="KAF2490434.1"/>
    <property type="molecule type" value="Genomic_DNA"/>
</dbReference>
<dbReference type="OrthoDB" id="10358509at2759"/>
<evidence type="ECO:0000313" key="3">
    <source>
        <dbReference type="Proteomes" id="UP000799750"/>
    </source>
</evidence>
<accession>A0A6A6QEJ5</accession>
<organism evidence="2 3">
    <name type="scientific">Lophium mytilinum</name>
    <dbReference type="NCBI Taxonomy" id="390894"/>
    <lineage>
        <taxon>Eukaryota</taxon>
        <taxon>Fungi</taxon>
        <taxon>Dikarya</taxon>
        <taxon>Ascomycota</taxon>
        <taxon>Pezizomycotina</taxon>
        <taxon>Dothideomycetes</taxon>
        <taxon>Pleosporomycetidae</taxon>
        <taxon>Mytilinidiales</taxon>
        <taxon>Mytilinidiaceae</taxon>
        <taxon>Lophium</taxon>
    </lineage>
</organism>
<evidence type="ECO:0000313" key="2">
    <source>
        <dbReference type="EMBL" id="KAF2490434.1"/>
    </source>
</evidence>
<keyword evidence="3" id="KW-1185">Reference proteome</keyword>
<dbReference type="Proteomes" id="UP000799750">
    <property type="component" value="Unassembled WGS sequence"/>
</dbReference>
<protein>
    <submittedName>
        <fullName evidence="2">Uncharacterized protein</fullName>
    </submittedName>
</protein>
<proteinExistence type="predicted"/>
<reference evidence="2" key="1">
    <citation type="journal article" date="2020" name="Stud. Mycol.">
        <title>101 Dothideomycetes genomes: a test case for predicting lifestyles and emergence of pathogens.</title>
        <authorList>
            <person name="Haridas S."/>
            <person name="Albert R."/>
            <person name="Binder M."/>
            <person name="Bloem J."/>
            <person name="Labutti K."/>
            <person name="Salamov A."/>
            <person name="Andreopoulos B."/>
            <person name="Baker S."/>
            <person name="Barry K."/>
            <person name="Bills G."/>
            <person name="Bluhm B."/>
            <person name="Cannon C."/>
            <person name="Castanera R."/>
            <person name="Culley D."/>
            <person name="Daum C."/>
            <person name="Ezra D."/>
            <person name="Gonzalez J."/>
            <person name="Henrissat B."/>
            <person name="Kuo A."/>
            <person name="Liang C."/>
            <person name="Lipzen A."/>
            <person name="Lutzoni F."/>
            <person name="Magnuson J."/>
            <person name="Mondo S."/>
            <person name="Nolan M."/>
            <person name="Ohm R."/>
            <person name="Pangilinan J."/>
            <person name="Park H.-J."/>
            <person name="Ramirez L."/>
            <person name="Alfaro M."/>
            <person name="Sun H."/>
            <person name="Tritt A."/>
            <person name="Yoshinaga Y."/>
            <person name="Zwiers L.-H."/>
            <person name="Turgeon B."/>
            <person name="Goodwin S."/>
            <person name="Spatafora J."/>
            <person name="Crous P."/>
            <person name="Grigoriev I."/>
        </authorList>
    </citation>
    <scope>NUCLEOTIDE SEQUENCE</scope>
    <source>
        <strain evidence="2">CBS 269.34</strain>
    </source>
</reference>